<evidence type="ECO:0000256" key="2">
    <source>
        <dbReference type="ARBA" id="ARBA00023002"/>
    </source>
</evidence>
<gene>
    <name evidence="4" type="ORF">UFOPK4173_01370</name>
</gene>
<dbReference type="InterPro" id="IPR057326">
    <property type="entry name" value="KR_dom"/>
</dbReference>
<feature type="domain" description="Ketoreductase" evidence="3">
    <location>
        <begin position="7"/>
        <end position="174"/>
    </location>
</feature>
<accession>A0A6J7S8E4</accession>
<dbReference type="AlphaFoldDB" id="A0A6J7S8E4"/>
<evidence type="ECO:0000313" key="4">
    <source>
        <dbReference type="EMBL" id="CAB5037337.1"/>
    </source>
</evidence>
<evidence type="ECO:0000259" key="3">
    <source>
        <dbReference type="SMART" id="SM00822"/>
    </source>
</evidence>
<dbReference type="InterPro" id="IPR002347">
    <property type="entry name" value="SDR_fam"/>
</dbReference>
<dbReference type="GO" id="GO:0019290">
    <property type="term" value="P:siderophore biosynthetic process"/>
    <property type="evidence" value="ECO:0007669"/>
    <property type="project" value="InterPro"/>
</dbReference>
<dbReference type="GO" id="GO:0008667">
    <property type="term" value="F:2,3-dihydro-2,3-dihydroxybenzoate dehydrogenase activity"/>
    <property type="evidence" value="ECO:0007669"/>
    <property type="project" value="InterPro"/>
</dbReference>
<dbReference type="InterPro" id="IPR036291">
    <property type="entry name" value="NAD(P)-bd_dom_sf"/>
</dbReference>
<dbReference type="Pfam" id="PF00106">
    <property type="entry name" value="adh_short"/>
    <property type="match status" value="1"/>
</dbReference>
<organism evidence="4">
    <name type="scientific">freshwater metagenome</name>
    <dbReference type="NCBI Taxonomy" id="449393"/>
    <lineage>
        <taxon>unclassified sequences</taxon>
        <taxon>metagenomes</taxon>
        <taxon>ecological metagenomes</taxon>
    </lineage>
</organism>
<dbReference type="SUPFAM" id="SSF51735">
    <property type="entry name" value="NAD(P)-binding Rossmann-fold domains"/>
    <property type="match status" value="1"/>
</dbReference>
<reference evidence="4" key="1">
    <citation type="submission" date="2020-05" db="EMBL/GenBank/DDBJ databases">
        <authorList>
            <person name="Chiriac C."/>
            <person name="Salcher M."/>
            <person name="Ghai R."/>
            <person name="Kavagutti S V."/>
        </authorList>
    </citation>
    <scope>NUCLEOTIDE SEQUENCE</scope>
</reference>
<comment type="similarity">
    <text evidence="1">Belongs to the short-chain dehydrogenases/reductases (SDR) family.</text>
</comment>
<proteinExistence type="inferred from homology"/>
<dbReference type="EMBL" id="CAFBPW010000176">
    <property type="protein sequence ID" value="CAB5037337.1"/>
    <property type="molecule type" value="Genomic_DNA"/>
</dbReference>
<dbReference type="Gene3D" id="3.40.50.720">
    <property type="entry name" value="NAD(P)-binding Rossmann-like Domain"/>
    <property type="match status" value="1"/>
</dbReference>
<evidence type="ECO:0000256" key="1">
    <source>
        <dbReference type="ARBA" id="ARBA00006484"/>
    </source>
</evidence>
<dbReference type="PANTHER" id="PTHR44196">
    <property type="entry name" value="DEHYDROGENASE/REDUCTASE SDR FAMILY MEMBER 7B"/>
    <property type="match status" value="1"/>
</dbReference>
<dbReference type="GO" id="GO:0016020">
    <property type="term" value="C:membrane"/>
    <property type="evidence" value="ECO:0007669"/>
    <property type="project" value="TreeGrafter"/>
</dbReference>
<dbReference type="PANTHER" id="PTHR44196:SF1">
    <property type="entry name" value="DEHYDROGENASE_REDUCTASE SDR FAMILY MEMBER 7B"/>
    <property type="match status" value="1"/>
</dbReference>
<name>A0A6J7S8E4_9ZZZZ</name>
<dbReference type="InterPro" id="IPR003560">
    <property type="entry name" value="DHB_DH"/>
</dbReference>
<keyword evidence="2" id="KW-0560">Oxidoreductase</keyword>
<protein>
    <submittedName>
        <fullName evidence="4">Unannotated protein</fullName>
    </submittedName>
</protein>
<dbReference type="PRINTS" id="PR01397">
    <property type="entry name" value="DHBDHDRGNASE"/>
</dbReference>
<sequence length="225" mass="23156">MNYFANKTVVVLGATGILGQLTAHDLSQRGADVRLIVRSPNSLAAALRDLPVAVADITKRGEVAAALTAVSQGQSVDGIINCTGVVAFGNFSELTDEVAQEVMAVNALGVINVISLATTSLNPEGFLASFTGVAADMTIAGMGAYCASKVAAKTAMGVAARELRAKKIRVLDIRAPHTETGLITRALEGTAPKMPEGLQPQAVIDRVLDAIATGEKDLPAEAFAA</sequence>
<dbReference type="SMART" id="SM00822">
    <property type="entry name" value="PKS_KR"/>
    <property type="match status" value="1"/>
</dbReference>